<reference evidence="1" key="1">
    <citation type="journal article" date="2020" name="Nat. Commun.">
        <title>Large-scale genome sequencing of mycorrhizal fungi provides insights into the early evolution of symbiotic traits.</title>
        <authorList>
            <person name="Miyauchi S."/>
            <person name="Kiss E."/>
            <person name="Kuo A."/>
            <person name="Drula E."/>
            <person name="Kohler A."/>
            <person name="Sanchez-Garcia M."/>
            <person name="Morin E."/>
            <person name="Andreopoulos B."/>
            <person name="Barry K.W."/>
            <person name="Bonito G."/>
            <person name="Buee M."/>
            <person name="Carver A."/>
            <person name="Chen C."/>
            <person name="Cichocki N."/>
            <person name="Clum A."/>
            <person name="Culley D."/>
            <person name="Crous P.W."/>
            <person name="Fauchery L."/>
            <person name="Girlanda M."/>
            <person name="Hayes R.D."/>
            <person name="Keri Z."/>
            <person name="LaButti K."/>
            <person name="Lipzen A."/>
            <person name="Lombard V."/>
            <person name="Magnuson J."/>
            <person name="Maillard F."/>
            <person name="Murat C."/>
            <person name="Nolan M."/>
            <person name="Ohm R.A."/>
            <person name="Pangilinan J."/>
            <person name="Pereira M.F."/>
            <person name="Perotto S."/>
            <person name="Peter M."/>
            <person name="Pfister S."/>
            <person name="Riley R."/>
            <person name="Sitrit Y."/>
            <person name="Stielow J.B."/>
            <person name="Szollosi G."/>
            <person name="Zifcakova L."/>
            <person name="Stursova M."/>
            <person name="Spatafora J.W."/>
            <person name="Tedersoo L."/>
            <person name="Vaario L.M."/>
            <person name="Yamada A."/>
            <person name="Yan M."/>
            <person name="Wang P."/>
            <person name="Xu J."/>
            <person name="Bruns T."/>
            <person name="Baldrian P."/>
            <person name="Vilgalys R."/>
            <person name="Dunand C."/>
            <person name="Henrissat B."/>
            <person name="Grigoriev I.V."/>
            <person name="Hibbett D."/>
            <person name="Nagy L.G."/>
            <person name="Martin F.M."/>
        </authorList>
    </citation>
    <scope>NUCLEOTIDE SEQUENCE</scope>
    <source>
        <strain evidence="1">UP504</strain>
    </source>
</reference>
<protein>
    <submittedName>
        <fullName evidence="1">Uncharacterized protein</fullName>
    </submittedName>
</protein>
<dbReference type="Proteomes" id="UP000886523">
    <property type="component" value="Unassembled WGS sequence"/>
</dbReference>
<evidence type="ECO:0000313" key="1">
    <source>
        <dbReference type="EMBL" id="KAF9508582.1"/>
    </source>
</evidence>
<gene>
    <name evidence="1" type="ORF">BS47DRAFT_1365840</name>
</gene>
<comment type="caution">
    <text evidence="1">The sequence shown here is derived from an EMBL/GenBank/DDBJ whole genome shotgun (WGS) entry which is preliminary data.</text>
</comment>
<proteinExistence type="predicted"/>
<dbReference type="OrthoDB" id="94039at2759"/>
<dbReference type="AlphaFoldDB" id="A0A9P6DP31"/>
<sequence>MTVCFPPHHVIGRGKGNFPAELILQCVGPEALNHYVKYGPIDIPPSEGGGVRLKMSSFQEAVCFGGDHFEKETYEMLGELDGKVKIKWVMAHAPLGEWATAIPKAFVP</sequence>
<organism evidence="1 2">
    <name type="scientific">Hydnum rufescens UP504</name>
    <dbReference type="NCBI Taxonomy" id="1448309"/>
    <lineage>
        <taxon>Eukaryota</taxon>
        <taxon>Fungi</taxon>
        <taxon>Dikarya</taxon>
        <taxon>Basidiomycota</taxon>
        <taxon>Agaricomycotina</taxon>
        <taxon>Agaricomycetes</taxon>
        <taxon>Cantharellales</taxon>
        <taxon>Hydnaceae</taxon>
        <taxon>Hydnum</taxon>
    </lineage>
</organism>
<accession>A0A9P6DP31</accession>
<dbReference type="EMBL" id="MU129055">
    <property type="protein sequence ID" value="KAF9508582.1"/>
    <property type="molecule type" value="Genomic_DNA"/>
</dbReference>
<evidence type="ECO:0000313" key="2">
    <source>
        <dbReference type="Proteomes" id="UP000886523"/>
    </source>
</evidence>
<keyword evidence="2" id="KW-1185">Reference proteome</keyword>
<name>A0A9P6DP31_9AGAM</name>